<accession>A0ABR7EF93</accession>
<protein>
    <recommendedName>
        <fullName evidence="3">DUF7601 domain-containing protein</fullName>
    </recommendedName>
</protein>
<dbReference type="Pfam" id="PF24547">
    <property type="entry name" value="DUF7601"/>
    <property type="match status" value="1"/>
</dbReference>
<dbReference type="RefSeq" id="WP_186857570.1">
    <property type="nucleotide sequence ID" value="NZ_JACOON010000003.1"/>
</dbReference>
<feature type="signal peptide" evidence="2">
    <location>
        <begin position="1"/>
        <end position="31"/>
    </location>
</feature>
<feature type="transmembrane region" description="Helical" evidence="1">
    <location>
        <begin position="377"/>
        <end position="396"/>
    </location>
</feature>
<reference evidence="4 5" key="1">
    <citation type="submission" date="2020-08" db="EMBL/GenBank/DDBJ databases">
        <title>Genome public.</title>
        <authorList>
            <person name="Liu C."/>
            <person name="Sun Q."/>
        </authorList>
    </citation>
    <scope>NUCLEOTIDE SEQUENCE [LARGE SCALE GENOMIC DNA]</scope>
    <source>
        <strain evidence="4 5">NSJ-35</strain>
    </source>
</reference>
<gene>
    <name evidence="4" type="ORF">H8S18_06850</name>
</gene>
<evidence type="ECO:0000256" key="2">
    <source>
        <dbReference type="SAM" id="SignalP"/>
    </source>
</evidence>
<evidence type="ECO:0000313" key="4">
    <source>
        <dbReference type="EMBL" id="MBC5648051.1"/>
    </source>
</evidence>
<name>A0ABR7EF93_9FIRM</name>
<dbReference type="InterPro" id="IPR038174">
    <property type="entry name" value="Strep_pil_link_sf"/>
</dbReference>
<dbReference type="Gene3D" id="2.60.40.3050">
    <property type="match status" value="1"/>
</dbReference>
<evidence type="ECO:0000256" key="1">
    <source>
        <dbReference type="SAM" id="Phobius"/>
    </source>
</evidence>
<feature type="domain" description="DUF7601" evidence="3">
    <location>
        <begin position="221"/>
        <end position="337"/>
    </location>
</feature>
<dbReference type="Proteomes" id="UP000606889">
    <property type="component" value="Unassembled WGS sequence"/>
</dbReference>
<evidence type="ECO:0000259" key="3">
    <source>
        <dbReference type="Pfam" id="PF24547"/>
    </source>
</evidence>
<keyword evidence="1" id="KW-1133">Transmembrane helix</keyword>
<keyword evidence="1" id="KW-0812">Transmembrane</keyword>
<keyword evidence="2" id="KW-0732">Signal</keyword>
<keyword evidence="5" id="KW-1185">Reference proteome</keyword>
<sequence>MKKQKRSFFKVLITVALAAVLCMSLAVPALAADVIPGTPASPAEAQITKNFVMPDGLETPAITFTFNITKVSKDGNSTGPVIAAMPAITAPTVSYTAGQAATTTAGDLKTVTGTANILGSTAFTAAGVYVYRIEEATPPTLTGTTMTKSPAIYEMSVFVQNHPTTPGAVFVTGISFNATTADQTGGSTGKIDYDADKVLFTNTLTKDVVVVPPTAGGVASISKTVTGDYGDHTLYFPFSVTATNPSTGTYGTTYKVYIVEGGTVVTDAANFSGTILTDPTHGDYFEMTSGTAATVNLKHGQSIVFSDVPYGSTYQATETPAAGYTPSISVTTGGSTPQAIPGASTGAQRISDAGANTAAYTNAYQTVTPTGVIINNLPFILILVLAAGALVVFVVIKSRKRAAEHK</sequence>
<dbReference type="InterPro" id="IPR055382">
    <property type="entry name" value="DUF7601"/>
</dbReference>
<evidence type="ECO:0000313" key="5">
    <source>
        <dbReference type="Proteomes" id="UP000606889"/>
    </source>
</evidence>
<dbReference type="Gene3D" id="2.60.40.1140">
    <property type="entry name" value="Collagen-binding surface protein Cna, B-type domain"/>
    <property type="match status" value="1"/>
</dbReference>
<comment type="caution">
    <text evidence="4">The sequence shown here is derived from an EMBL/GenBank/DDBJ whole genome shotgun (WGS) entry which is preliminary data.</text>
</comment>
<proteinExistence type="predicted"/>
<keyword evidence="1" id="KW-0472">Membrane</keyword>
<dbReference type="EMBL" id="JACOON010000003">
    <property type="protein sequence ID" value="MBC5648051.1"/>
    <property type="molecule type" value="Genomic_DNA"/>
</dbReference>
<organism evidence="4 5">
    <name type="scientific">Christensenella tenuis</name>
    <dbReference type="NCBI Taxonomy" id="2763033"/>
    <lineage>
        <taxon>Bacteria</taxon>
        <taxon>Bacillati</taxon>
        <taxon>Bacillota</taxon>
        <taxon>Clostridia</taxon>
        <taxon>Christensenellales</taxon>
        <taxon>Christensenellaceae</taxon>
        <taxon>Christensenella</taxon>
    </lineage>
</organism>
<feature type="chain" id="PRO_5046775394" description="DUF7601 domain-containing protein" evidence="2">
    <location>
        <begin position="32"/>
        <end position="406"/>
    </location>
</feature>